<organism evidence="1 2">
    <name type="scientific">Vaccinium darrowii</name>
    <dbReference type="NCBI Taxonomy" id="229202"/>
    <lineage>
        <taxon>Eukaryota</taxon>
        <taxon>Viridiplantae</taxon>
        <taxon>Streptophyta</taxon>
        <taxon>Embryophyta</taxon>
        <taxon>Tracheophyta</taxon>
        <taxon>Spermatophyta</taxon>
        <taxon>Magnoliopsida</taxon>
        <taxon>eudicotyledons</taxon>
        <taxon>Gunneridae</taxon>
        <taxon>Pentapetalae</taxon>
        <taxon>asterids</taxon>
        <taxon>Ericales</taxon>
        <taxon>Ericaceae</taxon>
        <taxon>Vaccinioideae</taxon>
        <taxon>Vaccinieae</taxon>
        <taxon>Vaccinium</taxon>
    </lineage>
</organism>
<dbReference type="Proteomes" id="UP000828048">
    <property type="component" value="Chromosome 11"/>
</dbReference>
<dbReference type="EMBL" id="CM037161">
    <property type="protein sequence ID" value="KAH7855773.1"/>
    <property type="molecule type" value="Genomic_DNA"/>
</dbReference>
<reference evidence="1 2" key="1">
    <citation type="journal article" date="2021" name="Hortic Res">
        <title>High-quality reference genome and annotation aids understanding of berry development for evergreen blueberry (Vaccinium darrowii).</title>
        <authorList>
            <person name="Yu J."/>
            <person name="Hulse-Kemp A.M."/>
            <person name="Babiker E."/>
            <person name="Staton M."/>
        </authorList>
    </citation>
    <scope>NUCLEOTIDE SEQUENCE [LARGE SCALE GENOMIC DNA]</scope>
    <source>
        <strain evidence="2">cv. NJ 8807/NJ 8810</strain>
        <tissue evidence="1">Young leaf</tissue>
    </source>
</reference>
<name>A0ACB7YQV2_9ERIC</name>
<sequence length="117" mass="13033">MEKVNEREEDGYDAIVVGSGYGGSVAACRTAMAGVKVCLLEKGRKWESKDFPTNSLEILTASRVENKNLGLSFGPKDALFQAHTWKKNKKNFAQSIGRQVLHLRRIENVVVAYNCED</sequence>
<evidence type="ECO:0000313" key="2">
    <source>
        <dbReference type="Proteomes" id="UP000828048"/>
    </source>
</evidence>
<comment type="caution">
    <text evidence="1">The sequence shown here is derived from an EMBL/GenBank/DDBJ whole genome shotgun (WGS) entry which is preliminary data.</text>
</comment>
<evidence type="ECO:0000313" key="1">
    <source>
        <dbReference type="EMBL" id="KAH7855773.1"/>
    </source>
</evidence>
<protein>
    <submittedName>
        <fullName evidence="1">Uncharacterized protein</fullName>
    </submittedName>
</protein>
<accession>A0ACB7YQV2</accession>
<gene>
    <name evidence="1" type="ORF">Vadar_028694</name>
</gene>
<keyword evidence="2" id="KW-1185">Reference proteome</keyword>
<proteinExistence type="predicted"/>